<evidence type="ECO:0000256" key="1">
    <source>
        <dbReference type="SAM" id="MobiDB-lite"/>
    </source>
</evidence>
<dbReference type="EMBL" id="CM003531">
    <property type="protein sequence ID" value="RCV20022.1"/>
    <property type="molecule type" value="Genomic_DNA"/>
</dbReference>
<feature type="region of interest" description="Disordered" evidence="1">
    <location>
        <begin position="56"/>
        <end position="99"/>
    </location>
</feature>
<evidence type="ECO:0000313" key="2">
    <source>
        <dbReference type="EMBL" id="RCV20022.1"/>
    </source>
</evidence>
<sequence>MQHSNRRRVAWEVGSSQGGGMDRILGLSLIGAGPGNVFGPGMSAGVLESFARGKAEEGNGRGAAGGTGSAAAWSGGKIAAERGSEAETKGAGGQERRGGEAEARFYPAFDGVLCFDAVAPYWHA</sequence>
<proteinExistence type="predicted"/>
<feature type="compositionally biased region" description="Basic and acidic residues" evidence="1">
    <location>
        <begin position="79"/>
        <end position="99"/>
    </location>
</feature>
<gene>
    <name evidence="2" type="ORF">SETIT_4G022600v2</name>
</gene>
<accession>A0A368QQ49</accession>
<dbReference type="AlphaFoldDB" id="A0A368QQ49"/>
<name>A0A368QQ49_SETIT</name>
<protein>
    <submittedName>
        <fullName evidence="2">Uncharacterized protein</fullName>
    </submittedName>
</protein>
<dbReference type="OrthoDB" id="692205at2759"/>
<reference evidence="2" key="1">
    <citation type="journal article" date="2012" name="Nat. Biotechnol.">
        <title>Reference genome sequence of the model plant Setaria.</title>
        <authorList>
            <person name="Bennetzen J.L."/>
            <person name="Schmutz J."/>
            <person name="Wang H."/>
            <person name="Percifield R."/>
            <person name="Hawkins J."/>
            <person name="Pontaroli A.C."/>
            <person name="Estep M."/>
            <person name="Feng L."/>
            <person name="Vaughn J.N."/>
            <person name="Grimwood J."/>
            <person name="Jenkins J."/>
            <person name="Barry K."/>
            <person name="Lindquist E."/>
            <person name="Hellsten U."/>
            <person name="Deshpande S."/>
            <person name="Wang X."/>
            <person name="Wu X."/>
            <person name="Mitros T."/>
            <person name="Triplett J."/>
            <person name="Yang X."/>
            <person name="Ye C.Y."/>
            <person name="Mauro-Herrera M."/>
            <person name="Wang L."/>
            <person name="Li P."/>
            <person name="Sharma M."/>
            <person name="Sharma R."/>
            <person name="Ronald P.C."/>
            <person name="Panaud O."/>
            <person name="Kellogg E.A."/>
            <person name="Brutnell T.P."/>
            <person name="Doust A.N."/>
            <person name="Tuskan G.A."/>
            <person name="Rokhsar D."/>
            <person name="Devos K.M."/>
        </authorList>
    </citation>
    <scope>NUCLEOTIDE SEQUENCE [LARGE SCALE GENOMIC DNA]</scope>
    <source>
        <strain evidence="2">Yugu1</strain>
    </source>
</reference>
<reference evidence="2" key="2">
    <citation type="submission" date="2015-07" db="EMBL/GenBank/DDBJ databases">
        <authorList>
            <person name="Noorani M."/>
        </authorList>
    </citation>
    <scope>NUCLEOTIDE SEQUENCE</scope>
    <source>
        <strain evidence="2">Yugu1</strain>
    </source>
</reference>
<organism evidence="2">
    <name type="scientific">Setaria italica</name>
    <name type="common">Foxtail millet</name>
    <name type="synonym">Panicum italicum</name>
    <dbReference type="NCBI Taxonomy" id="4555"/>
    <lineage>
        <taxon>Eukaryota</taxon>
        <taxon>Viridiplantae</taxon>
        <taxon>Streptophyta</taxon>
        <taxon>Embryophyta</taxon>
        <taxon>Tracheophyta</taxon>
        <taxon>Spermatophyta</taxon>
        <taxon>Magnoliopsida</taxon>
        <taxon>Liliopsida</taxon>
        <taxon>Poales</taxon>
        <taxon>Poaceae</taxon>
        <taxon>PACMAD clade</taxon>
        <taxon>Panicoideae</taxon>
        <taxon>Panicodae</taxon>
        <taxon>Paniceae</taxon>
        <taxon>Cenchrinae</taxon>
        <taxon>Setaria</taxon>
    </lineage>
</organism>